<dbReference type="EMBL" id="JARKIF010000004">
    <property type="protein sequence ID" value="KAJ7641825.1"/>
    <property type="molecule type" value="Genomic_DNA"/>
</dbReference>
<organism evidence="4 5">
    <name type="scientific">Roridomyces roridus</name>
    <dbReference type="NCBI Taxonomy" id="1738132"/>
    <lineage>
        <taxon>Eukaryota</taxon>
        <taxon>Fungi</taxon>
        <taxon>Dikarya</taxon>
        <taxon>Basidiomycota</taxon>
        <taxon>Agaricomycotina</taxon>
        <taxon>Agaricomycetes</taxon>
        <taxon>Agaricomycetidae</taxon>
        <taxon>Agaricales</taxon>
        <taxon>Marasmiineae</taxon>
        <taxon>Mycenaceae</taxon>
        <taxon>Roridomyces</taxon>
    </lineage>
</organism>
<feature type="transmembrane region" description="Helical" evidence="2">
    <location>
        <begin position="39"/>
        <end position="72"/>
    </location>
</feature>
<evidence type="ECO:0000313" key="4">
    <source>
        <dbReference type="EMBL" id="KAJ7641825.1"/>
    </source>
</evidence>
<dbReference type="AlphaFoldDB" id="A0AAD7FVU3"/>
<comment type="caution">
    <text evidence="4">The sequence shown here is derived from an EMBL/GenBank/DDBJ whole genome shotgun (WGS) entry which is preliminary data.</text>
</comment>
<name>A0AAD7FVU3_9AGAR</name>
<proteinExistence type="predicted"/>
<feature type="region of interest" description="Disordered" evidence="1">
    <location>
        <begin position="130"/>
        <end position="151"/>
    </location>
</feature>
<evidence type="ECO:0000313" key="5">
    <source>
        <dbReference type="Proteomes" id="UP001221142"/>
    </source>
</evidence>
<keyword evidence="2" id="KW-1133">Transmembrane helix</keyword>
<evidence type="ECO:0000256" key="2">
    <source>
        <dbReference type="SAM" id="Phobius"/>
    </source>
</evidence>
<sequence>MIVVEVSCLFILSVLFLATGADGAPLANGFRRRKNCTLAAFAFHTLCGELFATMAFSFLNCIILAVYSIFIFSRTIVLAKQHGNGVWKLPVAEAPFFLSPDEPDVDNPAAQMKTAPSSAPATVNAAGYAGGGGETGPASNSVGGTGGTVPV</sequence>
<evidence type="ECO:0000256" key="3">
    <source>
        <dbReference type="SAM" id="SignalP"/>
    </source>
</evidence>
<dbReference type="Proteomes" id="UP001221142">
    <property type="component" value="Unassembled WGS sequence"/>
</dbReference>
<accession>A0AAD7FVU3</accession>
<keyword evidence="2" id="KW-0472">Membrane</keyword>
<reference evidence="4" key="1">
    <citation type="submission" date="2023-03" db="EMBL/GenBank/DDBJ databases">
        <title>Massive genome expansion in bonnet fungi (Mycena s.s.) driven by repeated elements and novel gene families across ecological guilds.</title>
        <authorList>
            <consortium name="Lawrence Berkeley National Laboratory"/>
            <person name="Harder C.B."/>
            <person name="Miyauchi S."/>
            <person name="Viragh M."/>
            <person name="Kuo A."/>
            <person name="Thoen E."/>
            <person name="Andreopoulos B."/>
            <person name="Lu D."/>
            <person name="Skrede I."/>
            <person name="Drula E."/>
            <person name="Henrissat B."/>
            <person name="Morin E."/>
            <person name="Kohler A."/>
            <person name="Barry K."/>
            <person name="LaButti K."/>
            <person name="Morin E."/>
            <person name="Salamov A."/>
            <person name="Lipzen A."/>
            <person name="Mereny Z."/>
            <person name="Hegedus B."/>
            <person name="Baldrian P."/>
            <person name="Stursova M."/>
            <person name="Weitz H."/>
            <person name="Taylor A."/>
            <person name="Grigoriev I.V."/>
            <person name="Nagy L.G."/>
            <person name="Martin F."/>
            <person name="Kauserud H."/>
        </authorList>
    </citation>
    <scope>NUCLEOTIDE SEQUENCE</scope>
    <source>
        <strain evidence="4">9284</strain>
    </source>
</reference>
<protein>
    <submittedName>
        <fullName evidence="4">Uncharacterized protein</fullName>
    </submittedName>
</protein>
<evidence type="ECO:0000256" key="1">
    <source>
        <dbReference type="SAM" id="MobiDB-lite"/>
    </source>
</evidence>
<keyword evidence="5" id="KW-1185">Reference proteome</keyword>
<feature type="signal peptide" evidence="3">
    <location>
        <begin position="1"/>
        <end position="23"/>
    </location>
</feature>
<keyword evidence="3" id="KW-0732">Signal</keyword>
<gene>
    <name evidence="4" type="ORF">FB45DRAFT_901094</name>
</gene>
<feature type="chain" id="PRO_5042163057" evidence="3">
    <location>
        <begin position="24"/>
        <end position="151"/>
    </location>
</feature>
<keyword evidence="2" id="KW-0812">Transmembrane</keyword>